<dbReference type="SUPFAM" id="SSF52540">
    <property type="entry name" value="P-loop containing nucleoside triphosphate hydrolases"/>
    <property type="match status" value="1"/>
</dbReference>
<gene>
    <name evidence="1" type="ORF">QGN29_02390</name>
</gene>
<dbReference type="AlphaFoldDB" id="A0AA52H9I0"/>
<dbReference type="Proteomes" id="UP001268683">
    <property type="component" value="Chromosome"/>
</dbReference>
<dbReference type="RefSeq" id="WP_310799065.1">
    <property type="nucleotide sequence ID" value="NZ_CP123872.1"/>
</dbReference>
<dbReference type="KEGG" id="tmk:QGN29_02390"/>
<dbReference type="Gene3D" id="3.40.50.300">
    <property type="entry name" value="P-loop containing nucleotide triphosphate hydrolases"/>
    <property type="match status" value="1"/>
</dbReference>
<accession>A0AA52H9I0</accession>
<sequence>MTEKKRDIDIGRSKDFEKDASLEDVLSTLNTLIKPHKGSQKENQYPPIFIVGCPRSGSTLLLQWLASLGHFSYPSNLLARFYANPYFGGLVQNALIDYDEQNILNFDKSIDYQSNLGRSTGALAPSEFWYFWRQHFSLDEISVLTESAKKAVDKENFKEALAGIEEVYNKPTVMKAMILNWDISFLAELVPNALFLNVERSDFHAAQSLYYARTNFFNDVKRWYSFKPPEYEQLKEKDPLEQVAGQVIHTKRAVIEELAKINPSNQLTLNYKDFCSDPAGIFHKITAKLALLGYDQAMPYSGPTHYTYREEIKLSTDQEKQLNDALEKYRNK</sequence>
<reference evidence="1" key="1">
    <citation type="submission" date="2023-04" db="EMBL/GenBank/DDBJ databases">
        <title>Complete genome sequence of Temperatibacter marinus.</title>
        <authorList>
            <person name="Rong J.-C."/>
            <person name="Yi M.-L."/>
            <person name="Zhao Q."/>
        </authorList>
    </citation>
    <scope>NUCLEOTIDE SEQUENCE</scope>
    <source>
        <strain evidence="1">NBRC 110045</strain>
    </source>
</reference>
<dbReference type="Pfam" id="PF13469">
    <property type="entry name" value="Sulfotransfer_3"/>
    <property type="match status" value="1"/>
</dbReference>
<protein>
    <submittedName>
        <fullName evidence="1">Sulfotransferase</fullName>
    </submittedName>
</protein>
<evidence type="ECO:0000313" key="2">
    <source>
        <dbReference type="Proteomes" id="UP001268683"/>
    </source>
</evidence>
<name>A0AA52H9I0_9PROT</name>
<organism evidence="1 2">
    <name type="scientific">Temperatibacter marinus</name>
    <dbReference type="NCBI Taxonomy" id="1456591"/>
    <lineage>
        <taxon>Bacteria</taxon>
        <taxon>Pseudomonadati</taxon>
        <taxon>Pseudomonadota</taxon>
        <taxon>Alphaproteobacteria</taxon>
        <taxon>Kordiimonadales</taxon>
        <taxon>Temperatibacteraceae</taxon>
        <taxon>Temperatibacter</taxon>
    </lineage>
</organism>
<proteinExistence type="predicted"/>
<dbReference type="InterPro" id="IPR027417">
    <property type="entry name" value="P-loop_NTPase"/>
</dbReference>
<evidence type="ECO:0000313" key="1">
    <source>
        <dbReference type="EMBL" id="WND03216.1"/>
    </source>
</evidence>
<keyword evidence="2" id="KW-1185">Reference proteome</keyword>
<dbReference type="EMBL" id="CP123872">
    <property type="protein sequence ID" value="WND03216.1"/>
    <property type="molecule type" value="Genomic_DNA"/>
</dbReference>